<dbReference type="Gene3D" id="3.30.450.40">
    <property type="match status" value="1"/>
</dbReference>
<dbReference type="Pfam" id="PF08448">
    <property type="entry name" value="PAS_4"/>
    <property type="match status" value="1"/>
</dbReference>
<dbReference type="SUPFAM" id="SSF52172">
    <property type="entry name" value="CheY-like"/>
    <property type="match status" value="1"/>
</dbReference>
<comment type="caution">
    <text evidence="10">The sequence shown here is derived from an EMBL/GenBank/DDBJ whole genome shotgun (WGS) entry which is preliminary data.</text>
</comment>
<dbReference type="Gene3D" id="3.30.450.20">
    <property type="entry name" value="PAS domain"/>
    <property type="match status" value="2"/>
</dbReference>
<evidence type="ECO:0000313" key="10">
    <source>
        <dbReference type="EMBL" id="OWK43096.1"/>
    </source>
</evidence>
<dbReference type="SMART" id="SM00065">
    <property type="entry name" value="GAF"/>
    <property type="match status" value="1"/>
</dbReference>
<evidence type="ECO:0000256" key="1">
    <source>
        <dbReference type="ARBA" id="ARBA00000085"/>
    </source>
</evidence>
<keyword evidence="5" id="KW-0418">Kinase</keyword>
<dbReference type="CDD" id="cd00156">
    <property type="entry name" value="REC"/>
    <property type="match status" value="1"/>
</dbReference>
<dbReference type="Proteomes" id="UP000214646">
    <property type="component" value="Unassembled WGS sequence"/>
</dbReference>
<dbReference type="Pfam" id="PF00072">
    <property type="entry name" value="Response_reg"/>
    <property type="match status" value="1"/>
</dbReference>
<dbReference type="Pfam" id="PF13185">
    <property type="entry name" value="GAF_2"/>
    <property type="match status" value="1"/>
</dbReference>
<keyword evidence="11" id="KW-1185">Reference proteome</keyword>
<sequence length="823" mass="90583">MLRTIPYPTGSSHDDYFRLAVDAVPQPIWVTGPGGVDDYFNRATAEYTGLGIGAPPPHGTGWQSVVFARDLPTARAVWEEAIETGHPFEFEARVRRADGEYRWHKLRGLRQRRPDGQPHKWFITATDVEDYKRSENLLAIQKSVLESVATSTPLVQILTVLTVALEGQAEGMLCSVLLLSEDGKTLCQATGPSLPAEYHRAINGVEIGPNVGSCGTAAWRQRQVIVTDIATDPLWADYRDLALGHGLRSCWSTPVFGRDKRVLATFGMYYRVPRSPSPHELRLIEVATDLVAVAVERRRDEARIRDREELLQSVIAHIPCGVFWKDRNSVFLGGNDRVARDHGLPTTAQLVGRTDHDLPVEAEEAAFYQACDRKVMETGVPLLNIEETQTRAGGQKANLITSKVPLRDTSGMVVGVVGTYFDVTEQKRLEEQLRQSQKMEAIGRLAGGVAHDFNNLLTVINGNCDLALSTLPDDSPCRVLVEEIGTAGERAAALTGQLLAFSRKQFLQQKLLDVNVLVNDMEKMLRRTIGEDVDLVADLTRDPMWVKADPGQLGQVILNLAVNARDAMPTGGRLRIETAREVFDANDGTRRPPNLRPGSYVRLTVSDAGCGMTDDVVAHLFEPFFTTKPDGHGSGLGLATAYGIVRGHGGHIDVESRFGAGTMVRVYLPAVSHSPPRESPAGDTRATPRGTETILVVEDEDGLRRLAQRFLERLGYTVLVAADGQQAIETYGRIGQRVDLVLTDVVMPRVGGRELAKQLEGANAGVRVLFMSGYTNDGLVRHDIESRRVDFIRKPFNIVTLAQKVREVLDAPRDRLPSADDRS</sequence>
<dbReference type="InterPro" id="IPR035965">
    <property type="entry name" value="PAS-like_dom_sf"/>
</dbReference>
<dbReference type="GO" id="GO:0000155">
    <property type="term" value="F:phosphorelay sensor kinase activity"/>
    <property type="evidence" value="ECO:0007669"/>
    <property type="project" value="InterPro"/>
</dbReference>
<reference evidence="11" key="1">
    <citation type="submission" date="2017-06" db="EMBL/GenBank/DDBJ databases">
        <title>Genome analysis of Fimbriiglobus ruber SP5, the first member of the order Planctomycetales with confirmed chitinolytic capability.</title>
        <authorList>
            <person name="Ravin N.V."/>
            <person name="Rakitin A.L."/>
            <person name="Ivanova A.A."/>
            <person name="Beletsky A.V."/>
            <person name="Kulichevskaya I.S."/>
            <person name="Mardanov A.V."/>
            <person name="Dedysh S.N."/>
        </authorList>
    </citation>
    <scope>NUCLEOTIDE SEQUENCE [LARGE SCALE GENOMIC DNA]</scope>
    <source>
        <strain evidence="11">SP5</strain>
    </source>
</reference>
<evidence type="ECO:0000256" key="6">
    <source>
        <dbReference type="PROSITE-ProRule" id="PRU00169"/>
    </source>
</evidence>
<gene>
    <name evidence="10" type="ORF">FRUB_02695</name>
</gene>
<dbReference type="SMART" id="SM00086">
    <property type="entry name" value="PAC"/>
    <property type="match status" value="2"/>
</dbReference>
<dbReference type="PROSITE" id="PS50113">
    <property type="entry name" value="PAC"/>
    <property type="match status" value="2"/>
</dbReference>
<dbReference type="SUPFAM" id="SSF47384">
    <property type="entry name" value="Homodimeric domain of signal transducing histidine kinase"/>
    <property type="match status" value="1"/>
</dbReference>
<dbReference type="InterPro" id="IPR001610">
    <property type="entry name" value="PAC"/>
</dbReference>
<dbReference type="InterPro" id="IPR011006">
    <property type="entry name" value="CheY-like_superfamily"/>
</dbReference>
<name>A0A225DZB7_9BACT</name>
<evidence type="ECO:0000259" key="7">
    <source>
        <dbReference type="PROSITE" id="PS50109"/>
    </source>
</evidence>
<dbReference type="CDD" id="cd00082">
    <property type="entry name" value="HisKA"/>
    <property type="match status" value="1"/>
</dbReference>
<dbReference type="SMART" id="SM00388">
    <property type="entry name" value="HisKA"/>
    <property type="match status" value="1"/>
</dbReference>
<evidence type="ECO:0000256" key="4">
    <source>
        <dbReference type="ARBA" id="ARBA00022679"/>
    </source>
</evidence>
<dbReference type="InterPro" id="IPR013655">
    <property type="entry name" value="PAS_fold_3"/>
</dbReference>
<feature type="domain" description="PAC" evidence="9">
    <location>
        <begin position="383"/>
        <end position="435"/>
    </location>
</feature>
<evidence type="ECO:0000313" key="11">
    <source>
        <dbReference type="Proteomes" id="UP000214646"/>
    </source>
</evidence>
<comment type="catalytic activity">
    <reaction evidence="1">
        <text>ATP + protein L-histidine = ADP + protein N-phospho-L-histidine.</text>
        <dbReference type="EC" id="2.7.13.3"/>
    </reaction>
</comment>
<dbReference type="InterPro" id="IPR000014">
    <property type="entry name" value="PAS"/>
</dbReference>
<dbReference type="PROSITE" id="PS50110">
    <property type="entry name" value="RESPONSE_REGULATORY"/>
    <property type="match status" value="1"/>
</dbReference>
<dbReference type="InterPro" id="IPR003018">
    <property type="entry name" value="GAF"/>
</dbReference>
<dbReference type="CDD" id="cd00130">
    <property type="entry name" value="PAS"/>
    <property type="match status" value="1"/>
</dbReference>
<dbReference type="RefSeq" id="WP_088253995.1">
    <property type="nucleotide sequence ID" value="NZ_NIDE01000004.1"/>
</dbReference>
<dbReference type="SUPFAM" id="SSF55781">
    <property type="entry name" value="GAF domain-like"/>
    <property type="match status" value="1"/>
</dbReference>
<dbReference type="InterPro" id="IPR036097">
    <property type="entry name" value="HisK_dim/P_sf"/>
</dbReference>
<dbReference type="Gene3D" id="1.10.287.130">
    <property type="match status" value="1"/>
</dbReference>
<dbReference type="SMART" id="SM00387">
    <property type="entry name" value="HATPase_c"/>
    <property type="match status" value="1"/>
</dbReference>
<feature type="modified residue" description="4-aspartylphosphate" evidence="6">
    <location>
        <position position="744"/>
    </location>
</feature>
<evidence type="ECO:0000259" key="9">
    <source>
        <dbReference type="PROSITE" id="PS50113"/>
    </source>
</evidence>
<dbReference type="InterPro" id="IPR003661">
    <property type="entry name" value="HisK_dim/P_dom"/>
</dbReference>
<dbReference type="Pfam" id="PF08447">
    <property type="entry name" value="PAS_3"/>
    <property type="match status" value="1"/>
</dbReference>
<dbReference type="PRINTS" id="PR00344">
    <property type="entry name" value="BCTRLSENSOR"/>
</dbReference>
<keyword evidence="3 6" id="KW-0597">Phosphoprotein</keyword>
<dbReference type="InterPro" id="IPR000700">
    <property type="entry name" value="PAS-assoc_C"/>
</dbReference>
<dbReference type="EC" id="2.7.13.3" evidence="2"/>
<proteinExistence type="predicted"/>
<feature type="domain" description="Histidine kinase" evidence="7">
    <location>
        <begin position="448"/>
        <end position="672"/>
    </location>
</feature>
<dbReference type="InterPro" id="IPR005467">
    <property type="entry name" value="His_kinase_dom"/>
</dbReference>
<dbReference type="AlphaFoldDB" id="A0A225DZB7"/>
<dbReference type="Gene3D" id="3.40.50.2300">
    <property type="match status" value="1"/>
</dbReference>
<dbReference type="PANTHER" id="PTHR43065:SF42">
    <property type="entry name" value="TWO-COMPONENT SENSOR PPRA"/>
    <property type="match status" value="1"/>
</dbReference>
<evidence type="ECO:0000256" key="5">
    <source>
        <dbReference type="ARBA" id="ARBA00022777"/>
    </source>
</evidence>
<feature type="domain" description="Response regulatory" evidence="8">
    <location>
        <begin position="693"/>
        <end position="809"/>
    </location>
</feature>
<evidence type="ECO:0000256" key="2">
    <source>
        <dbReference type="ARBA" id="ARBA00012438"/>
    </source>
</evidence>
<dbReference type="SUPFAM" id="SSF55874">
    <property type="entry name" value="ATPase domain of HSP90 chaperone/DNA topoisomerase II/histidine kinase"/>
    <property type="match status" value="1"/>
</dbReference>
<keyword evidence="4" id="KW-0808">Transferase</keyword>
<dbReference type="Pfam" id="PF00512">
    <property type="entry name" value="HisKA"/>
    <property type="match status" value="1"/>
</dbReference>
<dbReference type="InterPro" id="IPR004358">
    <property type="entry name" value="Sig_transdc_His_kin-like_C"/>
</dbReference>
<dbReference type="InterPro" id="IPR003594">
    <property type="entry name" value="HATPase_dom"/>
</dbReference>
<dbReference type="PANTHER" id="PTHR43065">
    <property type="entry name" value="SENSOR HISTIDINE KINASE"/>
    <property type="match status" value="1"/>
</dbReference>
<dbReference type="InterPro" id="IPR036890">
    <property type="entry name" value="HATPase_C_sf"/>
</dbReference>
<dbReference type="InterPro" id="IPR013656">
    <property type="entry name" value="PAS_4"/>
</dbReference>
<dbReference type="SMART" id="SM00448">
    <property type="entry name" value="REC"/>
    <property type="match status" value="1"/>
</dbReference>
<dbReference type="SUPFAM" id="SSF55785">
    <property type="entry name" value="PYP-like sensor domain (PAS domain)"/>
    <property type="match status" value="2"/>
</dbReference>
<dbReference type="NCBIfam" id="TIGR00229">
    <property type="entry name" value="sensory_box"/>
    <property type="match status" value="2"/>
</dbReference>
<dbReference type="Pfam" id="PF02518">
    <property type="entry name" value="HATPase_c"/>
    <property type="match status" value="1"/>
</dbReference>
<organism evidence="10 11">
    <name type="scientific">Fimbriiglobus ruber</name>
    <dbReference type="NCBI Taxonomy" id="1908690"/>
    <lineage>
        <taxon>Bacteria</taxon>
        <taxon>Pseudomonadati</taxon>
        <taxon>Planctomycetota</taxon>
        <taxon>Planctomycetia</taxon>
        <taxon>Gemmatales</taxon>
        <taxon>Gemmataceae</taxon>
        <taxon>Fimbriiglobus</taxon>
    </lineage>
</organism>
<dbReference type="InterPro" id="IPR029016">
    <property type="entry name" value="GAF-like_dom_sf"/>
</dbReference>
<dbReference type="Gene3D" id="3.30.565.10">
    <property type="entry name" value="Histidine kinase-like ATPase, C-terminal domain"/>
    <property type="match status" value="1"/>
</dbReference>
<accession>A0A225DZB7</accession>
<feature type="domain" description="PAC" evidence="9">
    <location>
        <begin position="88"/>
        <end position="140"/>
    </location>
</feature>
<protein>
    <recommendedName>
        <fullName evidence="2">histidine kinase</fullName>
        <ecNumber evidence="2">2.7.13.3</ecNumber>
    </recommendedName>
</protein>
<evidence type="ECO:0000259" key="8">
    <source>
        <dbReference type="PROSITE" id="PS50110"/>
    </source>
</evidence>
<dbReference type="OrthoDB" id="236031at2"/>
<evidence type="ECO:0000256" key="3">
    <source>
        <dbReference type="ARBA" id="ARBA00022553"/>
    </source>
</evidence>
<dbReference type="InterPro" id="IPR001789">
    <property type="entry name" value="Sig_transdc_resp-reg_receiver"/>
</dbReference>
<dbReference type="PROSITE" id="PS50109">
    <property type="entry name" value="HIS_KIN"/>
    <property type="match status" value="1"/>
</dbReference>
<dbReference type="EMBL" id="NIDE01000004">
    <property type="protein sequence ID" value="OWK43096.1"/>
    <property type="molecule type" value="Genomic_DNA"/>
</dbReference>